<dbReference type="GO" id="GO:0032233">
    <property type="term" value="P:positive regulation of actin filament bundle assembly"/>
    <property type="evidence" value="ECO:0007669"/>
    <property type="project" value="TreeGrafter"/>
</dbReference>
<feature type="region of interest" description="Disordered" evidence="11">
    <location>
        <begin position="93"/>
        <end position="136"/>
    </location>
</feature>
<keyword evidence="14" id="KW-1185">Reference proteome</keyword>
<feature type="region of interest" description="Disordered" evidence="11">
    <location>
        <begin position="601"/>
        <end position="624"/>
    </location>
</feature>
<dbReference type="EMBL" id="AKHW03005127">
    <property type="protein sequence ID" value="KYO27583.1"/>
    <property type="molecule type" value="Genomic_DNA"/>
</dbReference>
<evidence type="ECO:0000256" key="2">
    <source>
        <dbReference type="ARBA" id="ARBA00009126"/>
    </source>
</evidence>
<dbReference type="Proteomes" id="UP000050525">
    <property type="component" value="Unassembled WGS sequence"/>
</dbReference>
<evidence type="ECO:0000256" key="1">
    <source>
        <dbReference type="ARBA" id="ARBA00004245"/>
    </source>
</evidence>
<feature type="compositionally biased region" description="Gly residues" evidence="11">
    <location>
        <begin position="923"/>
        <end position="952"/>
    </location>
</feature>
<dbReference type="GO" id="GO:0005634">
    <property type="term" value="C:nucleus"/>
    <property type="evidence" value="ECO:0007669"/>
    <property type="project" value="TreeGrafter"/>
</dbReference>
<proteinExistence type="inferred from homology"/>
<evidence type="ECO:0000256" key="4">
    <source>
        <dbReference type="ARBA" id="ARBA00022490"/>
    </source>
</evidence>
<dbReference type="Pfam" id="PF05556">
    <property type="entry name" value="Calsarcin"/>
    <property type="match status" value="1"/>
</dbReference>
<dbReference type="InterPro" id="IPR008438">
    <property type="entry name" value="MYOZ"/>
</dbReference>
<evidence type="ECO:0000256" key="9">
    <source>
        <dbReference type="ARBA" id="ARBA00057136"/>
    </source>
</evidence>
<evidence type="ECO:0000256" key="8">
    <source>
        <dbReference type="ARBA" id="ARBA00038161"/>
    </source>
</evidence>
<comment type="similarity">
    <text evidence="8">Belongs to the synaptopodin family.</text>
</comment>
<comment type="function">
    <text evidence="9">Actin-associated protein that may play a role in modulating actin-based shape.</text>
</comment>
<feature type="compositionally biased region" description="Low complexity" evidence="11">
    <location>
        <begin position="766"/>
        <end position="776"/>
    </location>
</feature>
<name>A0A151MSV3_ALLMI</name>
<comment type="similarity">
    <text evidence="2">Belongs to the myozenin family.</text>
</comment>
<evidence type="ECO:0000256" key="6">
    <source>
        <dbReference type="ARBA" id="ARBA00023203"/>
    </source>
</evidence>
<keyword evidence="5" id="KW-0597">Phosphoprotein</keyword>
<dbReference type="GO" id="GO:0015629">
    <property type="term" value="C:actin cytoskeleton"/>
    <property type="evidence" value="ECO:0007669"/>
    <property type="project" value="TreeGrafter"/>
</dbReference>
<evidence type="ECO:0000256" key="7">
    <source>
        <dbReference type="ARBA" id="ARBA00023212"/>
    </source>
</evidence>
<dbReference type="SMART" id="SM00228">
    <property type="entry name" value="PDZ"/>
    <property type="match status" value="1"/>
</dbReference>
<dbReference type="InterPro" id="IPR051976">
    <property type="entry name" value="Synaptopodin_domain"/>
</dbReference>
<dbReference type="AlphaFoldDB" id="A0A151MSV3"/>
<dbReference type="InterPro" id="IPR001478">
    <property type="entry name" value="PDZ"/>
</dbReference>
<feature type="region of interest" description="Disordered" evidence="11">
    <location>
        <begin position="456"/>
        <end position="506"/>
    </location>
</feature>
<dbReference type="GO" id="GO:0003779">
    <property type="term" value="F:actin binding"/>
    <property type="evidence" value="ECO:0007669"/>
    <property type="project" value="UniProtKB-KW"/>
</dbReference>
<dbReference type="GO" id="GO:0030018">
    <property type="term" value="C:Z disc"/>
    <property type="evidence" value="ECO:0007669"/>
    <property type="project" value="InterPro"/>
</dbReference>
<feature type="region of interest" description="Disordered" evidence="11">
    <location>
        <begin position="428"/>
        <end position="447"/>
    </location>
</feature>
<dbReference type="PROSITE" id="PS50106">
    <property type="entry name" value="PDZ"/>
    <property type="match status" value="1"/>
</dbReference>
<dbReference type="PANTHER" id="PTHR24217:SF10">
    <property type="entry name" value="SYNAPTOPODIN 2-LIKE PROTEIN"/>
    <property type="match status" value="1"/>
</dbReference>
<dbReference type="CDD" id="cd10820">
    <property type="entry name" value="PDZ_SYNPO2-like"/>
    <property type="match status" value="1"/>
</dbReference>
<feature type="region of interest" description="Disordered" evidence="11">
    <location>
        <begin position="146"/>
        <end position="165"/>
    </location>
</feature>
<comment type="subcellular location">
    <subcellularLocation>
        <location evidence="1">Cytoplasm</location>
        <location evidence="1">Cytoskeleton</location>
    </subcellularLocation>
</comment>
<dbReference type="STRING" id="8496.A0A151MSV3"/>
<keyword evidence="7" id="KW-0206">Cytoskeleton</keyword>
<evidence type="ECO:0000256" key="11">
    <source>
        <dbReference type="SAM" id="MobiDB-lite"/>
    </source>
</evidence>
<feature type="compositionally biased region" description="Polar residues" evidence="11">
    <location>
        <begin position="695"/>
        <end position="725"/>
    </location>
</feature>
<feature type="compositionally biased region" description="Basic and acidic residues" evidence="11">
    <location>
        <begin position="456"/>
        <end position="468"/>
    </location>
</feature>
<feature type="domain" description="PDZ" evidence="12">
    <location>
        <begin position="6"/>
        <end position="88"/>
    </location>
</feature>
<protein>
    <recommendedName>
        <fullName evidence="10">Synaptopodin 2-like protein</fullName>
    </recommendedName>
</protein>
<dbReference type="FunFam" id="2.30.42.10:FF:000137">
    <property type="entry name" value="Synaptopodin 2-like a"/>
    <property type="match status" value="1"/>
</dbReference>
<feature type="compositionally biased region" description="Polar residues" evidence="11">
    <location>
        <begin position="779"/>
        <end position="795"/>
    </location>
</feature>
<feature type="region of interest" description="Disordered" evidence="11">
    <location>
        <begin position="388"/>
        <end position="419"/>
    </location>
</feature>
<evidence type="ECO:0000256" key="5">
    <source>
        <dbReference type="ARBA" id="ARBA00022553"/>
    </source>
</evidence>
<evidence type="ECO:0000259" key="12">
    <source>
        <dbReference type="PROSITE" id="PS50106"/>
    </source>
</evidence>
<organism evidence="13 14">
    <name type="scientific">Alligator mississippiensis</name>
    <name type="common">American alligator</name>
    <dbReference type="NCBI Taxonomy" id="8496"/>
    <lineage>
        <taxon>Eukaryota</taxon>
        <taxon>Metazoa</taxon>
        <taxon>Chordata</taxon>
        <taxon>Craniata</taxon>
        <taxon>Vertebrata</taxon>
        <taxon>Euteleostomi</taxon>
        <taxon>Archelosauria</taxon>
        <taxon>Archosauria</taxon>
        <taxon>Crocodylia</taxon>
        <taxon>Alligatoridae</taxon>
        <taxon>Alligatorinae</taxon>
        <taxon>Alligator</taxon>
    </lineage>
</organism>
<evidence type="ECO:0000313" key="14">
    <source>
        <dbReference type="Proteomes" id="UP000050525"/>
    </source>
</evidence>
<reference evidence="13 14" key="1">
    <citation type="journal article" date="2012" name="Genome Biol.">
        <title>Sequencing three crocodilian genomes to illuminate the evolution of archosaurs and amniotes.</title>
        <authorList>
            <person name="St John J.A."/>
            <person name="Braun E.L."/>
            <person name="Isberg S.R."/>
            <person name="Miles L.G."/>
            <person name="Chong A.Y."/>
            <person name="Gongora J."/>
            <person name="Dalzell P."/>
            <person name="Moran C."/>
            <person name="Bed'hom B."/>
            <person name="Abzhanov A."/>
            <person name="Burgess S.C."/>
            <person name="Cooksey A.M."/>
            <person name="Castoe T.A."/>
            <person name="Crawford N.G."/>
            <person name="Densmore L.D."/>
            <person name="Drew J.C."/>
            <person name="Edwards S.V."/>
            <person name="Faircloth B.C."/>
            <person name="Fujita M.K."/>
            <person name="Greenwold M.J."/>
            <person name="Hoffmann F.G."/>
            <person name="Howard J.M."/>
            <person name="Iguchi T."/>
            <person name="Janes D.E."/>
            <person name="Khan S.Y."/>
            <person name="Kohno S."/>
            <person name="de Koning A.J."/>
            <person name="Lance S.L."/>
            <person name="McCarthy F.M."/>
            <person name="McCormack J.E."/>
            <person name="Merchant M.E."/>
            <person name="Peterson D.G."/>
            <person name="Pollock D.D."/>
            <person name="Pourmand N."/>
            <person name="Raney B.J."/>
            <person name="Roessler K.A."/>
            <person name="Sanford J.R."/>
            <person name="Sawyer R.H."/>
            <person name="Schmidt C.J."/>
            <person name="Triplett E.W."/>
            <person name="Tuberville T.D."/>
            <person name="Venegas-Anaya M."/>
            <person name="Howard J.T."/>
            <person name="Jarvis E.D."/>
            <person name="Guillette L.J.Jr."/>
            <person name="Glenn T.C."/>
            <person name="Green R.E."/>
            <person name="Ray D.A."/>
        </authorList>
    </citation>
    <scope>NUCLEOTIDE SEQUENCE [LARGE SCALE GENOMIC DNA]</scope>
    <source>
        <strain evidence="13">KSC_2009_1</strain>
    </source>
</reference>
<dbReference type="Gene3D" id="2.30.42.10">
    <property type="match status" value="1"/>
</dbReference>
<accession>A0A151MSV3</accession>
<keyword evidence="6" id="KW-0009">Actin-binding</keyword>
<evidence type="ECO:0000256" key="3">
    <source>
        <dbReference type="ARBA" id="ARBA00022481"/>
    </source>
</evidence>
<comment type="caution">
    <text evidence="13">The sequence shown here is derived from an EMBL/GenBank/DDBJ whole genome shotgun (WGS) entry which is preliminary data.</text>
</comment>
<gene>
    <name evidence="13" type="primary">MYOZ1</name>
    <name evidence="13" type="ORF">Y1Q_0005165</name>
</gene>
<feature type="compositionally biased region" description="Low complexity" evidence="11">
    <location>
        <begin position="106"/>
        <end position="136"/>
    </location>
</feature>
<feature type="compositionally biased region" description="Polar residues" evidence="11">
    <location>
        <begin position="199"/>
        <end position="208"/>
    </location>
</feature>
<dbReference type="PANTHER" id="PTHR24217">
    <property type="entry name" value="PUTATIVE-RELATED"/>
    <property type="match status" value="1"/>
</dbReference>
<evidence type="ECO:0000256" key="10">
    <source>
        <dbReference type="ARBA" id="ARBA00069693"/>
    </source>
</evidence>
<dbReference type="InterPro" id="IPR036034">
    <property type="entry name" value="PDZ_sf"/>
</dbReference>
<keyword evidence="4" id="KW-0963">Cytoplasm</keyword>
<feature type="region of interest" description="Disordered" evidence="11">
    <location>
        <begin position="170"/>
        <end position="227"/>
    </location>
</feature>
<feature type="region of interest" description="Disordered" evidence="11">
    <location>
        <begin position="690"/>
        <end position="795"/>
    </location>
</feature>
<keyword evidence="3" id="KW-0488">Methylation</keyword>
<feature type="region of interest" description="Disordered" evidence="11">
    <location>
        <begin position="901"/>
        <end position="965"/>
    </location>
</feature>
<dbReference type="SUPFAM" id="SSF50156">
    <property type="entry name" value="PDZ domain-like"/>
    <property type="match status" value="1"/>
</dbReference>
<feature type="compositionally biased region" description="Basic and acidic residues" evidence="11">
    <location>
        <begin position="953"/>
        <end position="965"/>
    </location>
</feature>
<sequence>MGAEEEVLVTLSGGAPWGFRLQGGSEQKRPLQVSKIRKRSKACRGGLWENDELVSINGKPCTGLSHASAMQIIDSSNGTLHICVKRATGGDQTATRLLHSPSPGKPRVLSPTSPVSPTPQLLSPEPAGAPTTTPPEQQRMRLQQLESMTSPPDSEAYYGETDSDADNIAQEKQRRARKKSPRSPPGGSNNKVDAPQDEVSLSEQSGYDSTPEAAVQAGEGTENVSGVAKREIVYQPGSRTETPFSESEVLLQLPTPEGREACSEAMLLPHATKTIRAERHLIPMVGPVEHPVDEDLTTTYVEKARQASPDTAFKTLDQPYAELHRHESMQEKTVKEAKTKCRTIASLLTDAPNPHSKGVLMFKKRRQRAKKYTLVSFGSVDEDRCYEEEDGVFPTSESEFDEEGFSDARSQTNHSDWDNTYLDIEKPKSESEQQEQAQKGLSEASGKGARLFEQQRQRAEPLTFREQRVATPAPRTGILQEARRRGNKKPMFSSVEEKKKNSPNPELLSLVQNLDEKPKGDAPGAGFESGPEEDFLSLGAEACNFMQSTGRKFKTPPPVAPKPHQQGARLVNGAHDMLQLKGKGAELFAKRQSRMDKFVVETAKPESKPRTPSPTPSLPSSWKYSPNIRAPPPIAYNPMHSPFYPLAASKSQASKAESKVKKAPSQKSGIKAIDFMRHQPYQLKSAMFCFGEPTSPGTQNTPSQPAQQSSLSFTPAQQAPVQTGRTYEIRRFSTPAPIPTSGSLAPTVLAPRSATTLDEPVWRTETTSSAPSTPAPFQATFSQSSKPYQSFPDLSQPETEREIPLFEEVMPQEGSKLNLGKKISIPRDVMLEELSLLTNKGSKMFKLRQLRVEKFIYENNPDVFTDSSVDHFQRFIPSVGGHYGGEAHGYSHASGRMVGGVTTGQYGPNKLHYPPAPPPKPGSKGGAGGTGPGHAGGPAGTGGGVDGGGGDSAGKDGRADEKSGDGKKVSIFKTYISPWERAIGITPQEKSQFTIDLLSYGARPDFPHYKSFNRTAMPYGGYEKAVKLMTFQMPEFDAGPLVPEPVIVYSQDINNRPSFNRTPVPWLGSGEPNEYTIEVNVPLEGETEEL</sequence>
<evidence type="ECO:0000313" key="13">
    <source>
        <dbReference type="EMBL" id="KYO27583.1"/>
    </source>
</evidence>
<dbReference type="Pfam" id="PF00595">
    <property type="entry name" value="PDZ"/>
    <property type="match status" value="1"/>
</dbReference>